<name>A0A9E7ZQN1_9HYPH</name>
<dbReference type="GO" id="GO:0005886">
    <property type="term" value="C:plasma membrane"/>
    <property type="evidence" value="ECO:0007669"/>
    <property type="project" value="TreeGrafter"/>
</dbReference>
<dbReference type="InterPro" id="IPR006076">
    <property type="entry name" value="FAD-dep_OxRdtase"/>
</dbReference>
<dbReference type="SUPFAM" id="SSF51905">
    <property type="entry name" value="FAD/NAD(P)-binding domain"/>
    <property type="match status" value="1"/>
</dbReference>
<dbReference type="GO" id="GO:0005737">
    <property type="term" value="C:cytoplasm"/>
    <property type="evidence" value="ECO:0007669"/>
    <property type="project" value="TreeGrafter"/>
</dbReference>
<evidence type="ECO:0000256" key="2">
    <source>
        <dbReference type="ARBA" id="ARBA00023002"/>
    </source>
</evidence>
<dbReference type="InterPro" id="IPR036188">
    <property type="entry name" value="FAD/NAD-bd_sf"/>
</dbReference>
<keyword evidence="2" id="KW-0560">Oxidoreductase</keyword>
<dbReference type="EMBL" id="CP102774">
    <property type="protein sequence ID" value="UZF88504.1"/>
    <property type="molecule type" value="Genomic_DNA"/>
</dbReference>
<dbReference type="PANTHER" id="PTHR13847:SF280">
    <property type="entry name" value="D-AMINO ACID DEHYDROGENASE"/>
    <property type="match status" value="1"/>
</dbReference>
<accession>A0A9E7ZQN1</accession>
<evidence type="ECO:0000313" key="4">
    <source>
        <dbReference type="EMBL" id="UZF88504.1"/>
    </source>
</evidence>
<feature type="domain" description="FAD dependent oxidoreductase" evidence="3">
    <location>
        <begin position="19"/>
        <end position="412"/>
    </location>
</feature>
<reference evidence="4" key="1">
    <citation type="submission" date="2022-08" db="EMBL/GenBank/DDBJ databases">
        <title>Complete Genome Sequences of 2 Bosea sp. soil isolates.</title>
        <authorList>
            <person name="Alvarez Arevalo M."/>
            <person name="Sterndorff E.B."/>
            <person name="Faurdal D."/>
            <person name="Joergensen T.S."/>
            <person name="Weber T."/>
        </authorList>
    </citation>
    <scope>NUCLEOTIDE SEQUENCE</scope>
    <source>
        <strain evidence="4">NBC_00436</strain>
    </source>
</reference>
<gene>
    <name evidence="4" type="ORF">NWE54_06870</name>
</gene>
<evidence type="ECO:0000259" key="3">
    <source>
        <dbReference type="Pfam" id="PF01266"/>
    </source>
</evidence>
<dbReference type="PANTHER" id="PTHR13847">
    <property type="entry name" value="SARCOSINE DEHYDROGENASE-RELATED"/>
    <property type="match status" value="1"/>
</dbReference>
<protein>
    <submittedName>
        <fullName evidence="4">FAD-binding oxidoreductase</fullName>
    </submittedName>
</protein>
<sequence length="440" mass="47757">MGITIETIEPDPSLPAASDVVVIGGGIIGITTALFLAREGISVTVCEKGEVGHEQSGRNWGWVRVMGRDPGEIPLGLESMRLWEDMDRLVGGDTGFTRSGIVYVADTPAKLAEHEAWLDHAKTYQLDSRLLSTREIDAVIPGGKRAFAGAMFTPSDARAEPQKAVPAMARALRRHGGTVLTRCAVRGIETAGGRVSAVVTERGRIACQRVVLAGGAWSRLFLGNLGIDLPALKVLGSVFRTEPLDGPPTHAVGASDFAFRKRQDGGYTIAHRGASVAEIVPDSFRLLFDFLPSFARQRDELRLRLGERFIEEARRPRSWSLDEETPFERTRILDPKPSEPILEEAKRNLIAAFPAFANLRIKESWGGPIDATPDAVPVIGEVPRLPGFFLATGFSGHGFGIGPGAGRLIADLVSGRTPMIDPKPFRLERFSRLERTTRAG</sequence>
<dbReference type="GO" id="GO:0055130">
    <property type="term" value="P:D-alanine catabolic process"/>
    <property type="evidence" value="ECO:0007669"/>
    <property type="project" value="TreeGrafter"/>
</dbReference>
<dbReference type="GO" id="GO:0008718">
    <property type="term" value="F:D-amino-acid dehydrogenase activity"/>
    <property type="evidence" value="ECO:0007669"/>
    <property type="project" value="TreeGrafter"/>
</dbReference>
<dbReference type="Pfam" id="PF01266">
    <property type="entry name" value="DAO"/>
    <property type="match status" value="1"/>
</dbReference>
<proteinExistence type="inferred from homology"/>
<organism evidence="4">
    <name type="scientific">Bosea sp. NBC_00436</name>
    <dbReference type="NCBI Taxonomy" id="2969620"/>
    <lineage>
        <taxon>Bacteria</taxon>
        <taxon>Pseudomonadati</taxon>
        <taxon>Pseudomonadota</taxon>
        <taxon>Alphaproteobacteria</taxon>
        <taxon>Hyphomicrobiales</taxon>
        <taxon>Boseaceae</taxon>
        <taxon>Bosea</taxon>
    </lineage>
</organism>
<dbReference type="Gene3D" id="3.30.9.10">
    <property type="entry name" value="D-Amino Acid Oxidase, subunit A, domain 2"/>
    <property type="match status" value="1"/>
</dbReference>
<comment type="similarity">
    <text evidence="1">Belongs to the DadA oxidoreductase family.</text>
</comment>
<evidence type="ECO:0000256" key="1">
    <source>
        <dbReference type="ARBA" id="ARBA00009410"/>
    </source>
</evidence>
<dbReference type="AlphaFoldDB" id="A0A9E7ZQN1"/>
<dbReference type="Gene3D" id="3.50.50.60">
    <property type="entry name" value="FAD/NAD(P)-binding domain"/>
    <property type="match status" value="1"/>
</dbReference>